<evidence type="ECO:0000313" key="6">
    <source>
        <dbReference type="Proteomes" id="UP000244870"/>
    </source>
</evidence>
<dbReference type="EMBL" id="CP020928">
    <property type="protein sequence ID" value="AWF96494.1"/>
    <property type="molecule type" value="Genomic_DNA"/>
</dbReference>
<accession>A0A0D1K2H4</accession>
<dbReference type="KEGG" id="wcb:AO080_03630"/>
<evidence type="ECO:0000313" key="2">
    <source>
        <dbReference type="EMBL" id="KIU19144.1"/>
    </source>
</evidence>
<reference evidence="1 6" key="2">
    <citation type="submission" date="2017-04" db="EMBL/GenBank/DDBJ databases">
        <title>Weissella cibaria strain m2 complete genome.</title>
        <authorList>
            <person name="Pan Q."/>
            <person name="Tan M."/>
            <person name="Yao F."/>
            <person name="Su S."/>
        </authorList>
    </citation>
    <scope>NUCLEOTIDE SEQUENCE [LARGE SCALE GENOMIC DNA]</scope>
    <source>
        <strain evidence="1 6">M2</strain>
    </source>
</reference>
<dbReference type="STRING" id="137591.AO080_03630"/>
<dbReference type="Proteomes" id="UP000032287">
    <property type="component" value="Unassembled WGS sequence"/>
</dbReference>
<dbReference type="RefSeq" id="WP_043707983.1">
    <property type="nucleotide sequence ID" value="NZ_CP012873.1"/>
</dbReference>
<dbReference type="Proteomes" id="UP000244870">
    <property type="component" value="Chromosome"/>
</dbReference>
<protein>
    <recommendedName>
        <fullName evidence="7">DUF2508 family protein</fullName>
    </recommendedName>
</protein>
<dbReference type="InterPro" id="IPR019644">
    <property type="entry name" value="DUF2508"/>
</dbReference>
<gene>
    <name evidence="3" type="ORF">ab3b_00503</name>
    <name evidence="1" type="ORF">B6254_2134</name>
    <name evidence="2" type="ORF">QX99_02176</name>
</gene>
<evidence type="ECO:0000313" key="4">
    <source>
        <dbReference type="Proteomes" id="UP000032287"/>
    </source>
</evidence>
<evidence type="ECO:0000313" key="3">
    <source>
        <dbReference type="EMBL" id="KIU25367.1"/>
    </source>
</evidence>
<evidence type="ECO:0000313" key="1">
    <source>
        <dbReference type="EMBL" id="AWF96494.1"/>
    </source>
</evidence>
<dbReference type="PATRIC" id="fig|137591.24.peg.489"/>
<dbReference type="OrthoDB" id="2146210at2"/>
<sequence length="86" mass="10184">MFNLFKRPKVDTKAYDAQLSQAIDRAKFDYEKAKMSEVAMFESDVDPRLIKAETDKARQKYFFLLRAARHRDMKGHWSTAFVHPEL</sequence>
<evidence type="ECO:0000313" key="5">
    <source>
        <dbReference type="Proteomes" id="UP000032289"/>
    </source>
</evidence>
<dbReference type="EMBL" id="JWHT01000012">
    <property type="protein sequence ID" value="KIU25367.1"/>
    <property type="molecule type" value="Genomic_DNA"/>
</dbReference>
<dbReference type="EMBL" id="JWHU01000042">
    <property type="protein sequence ID" value="KIU19144.1"/>
    <property type="molecule type" value="Genomic_DNA"/>
</dbReference>
<name>A0A0D1K2H4_9LACO</name>
<dbReference type="Pfam" id="PF10704">
    <property type="entry name" value="DUF2508"/>
    <property type="match status" value="1"/>
</dbReference>
<dbReference type="Proteomes" id="UP000032289">
    <property type="component" value="Unassembled WGS sequence"/>
</dbReference>
<reference evidence="4 5" key="1">
    <citation type="journal article" date="2015" name="Microbiology (Mosc.)">
        <title>Genomics of the Weissella cibaria species with an examination of its metabolic traits.</title>
        <authorList>
            <person name="Lynch K.M."/>
            <person name="Lucid A."/>
            <person name="Arendt E.K."/>
            <person name="Sleator R.D."/>
            <person name="Lucey B."/>
            <person name="Coffey A."/>
        </authorList>
    </citation>
    <scope>NUCLEOTIDE SEQUENCE [LARGE SCALE GENOMIC DNA]</scope>
    <source>
        <strain evidence="3 5">AB3b</strain>
        <strain evidence="2 4">MG1</strain>
    </source>
</reference>
<organism evidence="2 4">
    <name type="scientific">Weissella cibaria</name>
    <dbReference type="NCBI Taxonomy" id="137591"/>
    <lineage>
        <taxon>Bacteria</taxon>
        <taxon>Bacillati</taxon>
        <taxon>Bacillota</taxon>
        <taxon>Bacilli</taxon>
        <taxon>Lactobacillales</taxon>
        <taxon>Lactobacillaceae</taxon>
        <taxon>Weissella</taxon>
    </lineage>
</organism>
<keyword evidence="4" id="KW-1185">Reference proteome</keyword>
<proteinExistence type="predicted"/>
<dbReference type="AlphaFoldDB" id="A0A0D1K2H4"/>
<evidence type="ECO:0008006" key="7">
    <source>
        <dbReference type="Google" id="ProtNLM"/>
    </source>
</evidence>